<evidence type="ECO:0000313" key="2">
    <source>
        <dbReference type="Proteomes" id="UP000824120"/>
    </source>
</evidence>
<accession>A0A9J5ZSG3</accession>
<name>A0A9J5ZSG3_SOLCO</name>
<gene>
    <name evidence="1" type="ORF">H5410_015037</name>
</gene>
<reference evidence="1 2" key="1">
    <citation type="submission" date="2020-09" db="EMBL/GenBank/DDBJ databases">
        <title>De no assembly of potato wild relative species, Solanum commersonii.</title>
        <authorList>
            <person name="Cho K."/>
        </authorList>
    </citation>
    <scope>NUCLEOTIDE SEQUENCE [LARGE SCALE GENOMIC DNA]</scope>
    <source>
        <strain evidence="1">LZ3.2</strain>
        <tissue evidence="1">Leaf</tissue>
    </source>
</reference>
<comment type="caution">
    <text evidence="1">The sequence shown here is derived from an EMBL/GenBank/DDBJ whole genome shotgun (WGS) entry which is preliminary data.</text>
</comment>
<sequence length="119" mass="13805">MEMGDWWKNIGKGRGTYIWCELILKRHMPKFRGISYGRCLEDKCAQMVYIRAIKDMYDGAKTRVRTEEVPGCMLFLKTRGRVNDVGGLETNSEHSRSDKIRGEVIREKVDVASMANKMR</sequence>
<proteinExistence type="predicted"/>
<keyword evidence="2" id="KW-1185">Reference proteome</keyword>
<dbReference type="AlphaFoldDB" id="A0A9J5ZSG3"/>
<organism evidence="1 2">
    <name type="scientific">Solanum commersonii</name>
    <name type="common">Commerson's wild potato</name>
    <name type="synonym">Commerson's nightshade</name>
    <dbReference type="NCBI Taxonomy" id="4109"/>
    <lineage>
        <taxon>Eukaryota</taxon>
        <taxon>Viridiplantae</taxon>
        <taxon>Streptophyta</taxon>
        <taxon>Embryophyta</taxon>
        <taxon>Tracheophyta</taxon>
        <taxon>Spermatophyta</taxon>
        <taxon>Magnoliopsida</taxon>
        <taxon>eudicotyledons</taxon>
        <taxon>Gunneridae</taxon>
        <taxon>Pentapetalae</taxon>
        <taxon>asterids</taxon>
        <taxon>lamiids</taxon>
        <taxon>Solanales</taxon>
        <taxon>Solanaceae</taxon>
        <taxon>Solanoideae</taxon>
        <taxon>Solaneae</taxon>
        <taxon>Solanum</taxon>
    </lineage>
</organism>
<dbReference type="EMBL" id="JACXVP010000003">
    <property type="protein sequence ID" value="KAG5615213.1"/>
    <property type="molecule type" value="Genomic_DNA"/>
</dbReference>
<protein>
    <submittedName>
        <fullName evidence="1">Uncharacterized protein</fullName>
    </submittedName>
</protein>
<evidence type="ECO:0000313" key="1">
    <source>
        <dbReference type="EMBL" id="KAG5615213.1"/>
    </source>
</evidence>
<dbReference type="Proteomes" id="UP000824120">
    <property type="component" value="Chromosome 3"/>
</dbReference>